<protein>
    <recommendedName>
        <fullName evidence="2">YCII-related domain-containing protein</fullName>
    </recommendedName>
</protein>
<dbReference type="EMBL" id="AP024958">
    <property type="protein sequence ID" value="BCZ84755.1"/>
    <property type="molecule type" value="Genomic_DNA"/>
</dbReference>
<dbReference type="PANTHER" id="PTHR33606:SF3">
    <property type="entry name" value="PROTEIN YCII"/>
    <property type="match status" value="1"/>
</dbReference>
<comment type="similarity">
    <text evidence="1">Belongs to the YciI family.</text>
</comment>
<dbReference type="Gene3D" id="3.30.70.1060">
    <property type="entry name" value="Dimeric alpha+beta barrel"/>
    <property type="match status" value="1"/>
</dbReference>
<name>A0ABM7UA33_9BURK</name>
<dbReference type="Proteomes" id="UP001319874">
    <property type="component" value="Chromosome 4"/>
</dbReference>
<evidence type="ECO:0000313" key="3">
    <source>
        <dbReference type="EMBL" id="BCZ84755.1"/>
    </source>
</evidence>
<reference evidence="3 4" key="1">
    <citation type="journal article" date="2022" name="Front. Microbiol.">
        <title>Identification and characterization of a novel class of self-sufficient cytochrome P450 hydroxylase involved in cyclohexanecarboxylate degradation in Paraburkholderia terrae strain KU-64.</title>
        <authorList>
            <person name="Yamamoto T."/>
            <person name="Hasegawa Y."/>
            <person name="Iwaki H."/>
        </authorList>
    </citation>
    <scope>NUCLEOTIDE SEQUENCE [LARGE SCALE GENOMIC DNA]</scope>
    <source>
        <strain evidence="3 4">KU-64</strain>
    </source>
</reference>
<dbReference type="PANTHER" id="PTHR33606">
    <property type="entry name" value="PROTEIN YCII"/>
    <property type="match status" value="1"/>
</dbReference>
<gene>
    <name evidence="3" type="ORF">PTKU64_84300</name>
</gene>
<organism evidence="3 4">
    <name type="scientific">Paraburkholderia terrae</name>
    <dbReference type="NCBI Taxonomy" id="311230"/>
    <lineage>
        <taxon>Bacteria</taxon>
        <taxon>Pseudomonadati</taxon>
        <taxon>Pseudomonadota</taxon>
        <taxon>Betaproteobacteria</taxon>
        <taxon>Burkholderiales</taxon>
        <taxon>Burkholderiaceae</taxon>
        <taxon>Paraburkholderia</taxon>
    </lineage>
</organism>
<dbReference type="InterPro" id="IPR051807">
    <property type="entry name" value="Sec-metab_biosynth-assoc"/>
</dbReference>
<dbReference type="RefSeq" id="WP_229517764.1">
    <property type="nucleotide sequence ID" value="NZ_AP024958.1"/>
</dbReference>
<proteinExistence type="inferred from homology"/>
<accession>A0ABM7UA33</accession>
<keyword evidence="4" id="KW-1185">Reference proteome</keyword>
<dbReference type="Pfam" id="PF03795">
    <property type="entry name" value="YCII"/>
    <property type="match status" value="1"/>
</dbReference>
<evidence type="ECO:0000259" key="2">
    <source>
        <dbReference type="Pfam" id="PF03795"/>
    </source>
</evidence>
<dbReference type="InterPro" id="IPR011008">
    <property type="entry name" value="Dimeric_a/b-barrel"/>
</dbReference>
<evidence type="ECO:0000313" key="4">
    <source>
        <dbReference type="Proteomes" id="UP001319874"/>
    </source>
</evidence>
<dbReference type="InterPro" id="IPR005545">
    <property type="entry name" value="YCII"/>
</dbReference>
<sequence>MYFTIVAIDRPGATDVRTSTRPAHREYLQAAHPGVTYRLGGPLLSPDGATSIGTLLVVEAQDLAAAERFAAGDPYKKADLFAEVSVRPWDWGTGNPDKK</sequence>
<feature type="domain" description="YCII-related" evidence="2">
    <location>
        <begin position="1"/>
        <end position="89"/>
    </location>
</feature>
<evidence type="ECO:0000256" key="1">
    <source>
        <dbReference type="ARBA" id="ARBA00007689"/>
    </source>
</evidence>
<dbReference type="SUPFAM" id="SSF54909">
    <property type="entry name" value="Dimeric alpha+beta barrel"/>
    <property type="match status" value="1"/>
</dbReference>